<keyword evidence="4" id="KW-1185">Reference proteome</keyword>
<evidence type="ECO:0000313" key="4">
    <source>
        <dbReference type="Proteomes" id="UP000588586"/>
    </source>
</evidence>
<dbReference type="SMART" id="SM00854">
    <property type="entry name" value="PGA_cap"/>
    <property type="match status" value="1"/>
</dbReference>
<dbReference type="Gene3D" id="3.60.21.10">
    <property type="match status" value="1"/>
</dbReference>
<protein>
    <submittedName>
        <fullName evidence="3">CapA family protein</fullName>
    </submittedName>
</protein>
<evidence type="ECO:0000313" key="3">
    <source>
        <dbReference type="EMBL" id="NNM45555.1"/>
    </source>
</evidence>
<organism evidence="3 4">
    <name type="scientific">Knoellia koreensis</name>
    <dbReference type="NCBI Taxonomy" id="2730921"/>
    <lineage>
        <taxon>Bacteria</taxon>
        <taxon>Bacillati</taxon>
        <taxon>Actinomycetota</taxon>
        <taxon>Actinomycetes</taxon>
        <taxon>Micrococcales</taxon>
        <taxon>Intrasporangiaceae</taxon>
        <taxon>Knoellia</taxon>
    </lineage>
</organism>
<proteinExistence type="inferred from homology"/>
<evidence type="ECO:0000256" key="1">
    <source>
        <dbReference type="ARBA" id="ARBA00005662"/>
    </source>
</evidence>
<comment type="caution">
    <text evidence="3">The sequence shown here is derived from an EMBL/GenBank/DDBJ whole genome shotgun (WGS) entry which is preliminary data.</text>
</comment>
<dbReference type="InterPro" id="IPR019079">
    <property type="entry name" value="Capsule_synth_CapA"/>
</dbReference>
<name>A0A849HC91_9MICO</name>
<feature type="domain" description="Capsule synthesis protein CapA" evidence="2">
    <location>
        <begin position="68"/>
        <end position="307"/>
    </location>
</feature>
<sequence length="381" mass="40130">MVARPIFRRRARRPAGRHLRRDRRLIALCLATALGTGGALSWQLAVAAPPPEPVVEAMVPSLPDGVLDLTFGGDSMFGDGAAEKLAAVGVVPLLAGVRPLVAASDYLVINSETPFTAAAPPANRGAKYSYASDPAYLPALRDLGVDALNLGNNHAMDRGGAGLSDTLAAARSNEIATFGAGPTMAEASMPLLVRSSQHDVAVVSFGENFGAMHRSTEVTPGMLPLKPDRIERAIRVARDNGATKVVAFVHWGDNYDDVNYQQRYWAGVFADAGYDVVIGSGSHTLQAVEVVKGMPVAYGIGNFVFGAPGRFDTYGRPGLGAIANLRWEPSGSGVLTFRCIQTDNTLVDYVPRPCPPAQLAQARTALGPAVAWPGGVGTLRF</sequence>
<gene>
    <name evidence="3" type="ORF">HJG52_05985</name>
</gene>
<dbReference type="InterPro" id="IPR052169">
    <property type="entry name" value="CW_Biosynth-Accessory"/>
</dbReference>
<reference evidence="3 4" key="1">
    <citation type="submission" date="2020-04" db="EMBL/GenBank/DDBJ databases">
        <title>Knoellia sp. isolate from air conditioner.</title>
        <authorList>
            <person name="Chea S."/>
            <person name="Kim D.-U."/>
        </authorList>
    </citation>
    <scope>NUCLEOTIDE SEQUENCE [LARGE SCALE GENOMIC DNA]</scope>
    <source>
        <strain evidence="3 4">DB2414S</strain>
    </source>
</reference>
<dbReference type="InterPro" id="IPR029052">
    <property type="entry name" value="Metallo-depent_PP-like"/>
</dbReference>
<dbReference type="Proteomes" id="UP000588586">
    <property type="component" value="Unassembled WGS sequence"/>
</dbReference>
<accession>A0A849HC91</accession>
<dbReference type="CDD" id="cd07381">
    <property type="entry name" value="MPP_CapA"/>
    <property type="match status" value="1"/>
</dbReference>
<dbReference type="RefSeq" id="WP_171242559.1">
    <property type="nucleotide sequence ID" value="NZ_JABEPQ010000001.1"/>
</dbReference>
<dbReference type="Pfam" id="PF09587">
    <property type="entry name" value="PGA_cap"/>
    <property type="match status" value="1"/>
</dbReference>
<dbReference type="PANTHER" id="PTHR33393">
    <property type="entry name" value="POLYGLUTAMINE SYNTHESIS ACCESSORY PROTEIN RV0574C-RELATED"/>
    <property type="match status" value="1"/>
</dbReference>
<dbReference type="SUPFAM" id="SSF56300">
    <property type="entry name" value="Metallo-dependent phosphatases"/>
    <property type="match status" value="1"/>
</dbReference>
<dbReference type="EMBL" id="JABEPQ010000001">
    <property type="protein sequence ID" value="NNM45555.1"/>
    <property type="molecule type" value="Genomic_DNA"/>
</dbReference>
<dbReference type="PANTHER" id="PTHR33393:SF13">
    <property type="entry name" value="PGA BIOSYNTHESIS PROTEIN CAPA"/>
    <property type="match status" value="1"/>
</dbReference>
<evidence type="ECO:0000259" key="2">
    <source>
        <dbReference type="SMART" id="SM00854"/>
    </source>
</evidence>
<dbReference type="AlphaFoldDB" id="A0A849HC91"/>
<comment type="similarity">
    <text evidence="1">Belongs to the CapA family.</text>
</comment>